<evidence type="ECO:0000256" key="4">
    <source>
        <dbReference type="ARBA" id="ARBA00023136"/>
    </source>
</evidence>
<organism evidence="8 9">
    <name type="scientific">Coptis chinensis</name>
    <dbReference type="NCBI Taxonomy" id="261450"/>
    <lineage>
        <taxon>Eukaryota</taxon>
        <taxon>Viridiplantae</taxon>
        <taxon>Streptophyta</taxon>
        <taxon>Embryophyta</taxon>
        <taxon>Tracheophyta</taxon>
        <taxon>Spermatophyta</taxon>
        <taxon>Magnoliopsida</taxon>
        <taxon>Ranunculales</taxon>
        <taxon>Ranunculaceae</taxon>
        <taxon>Coptidoideae</taxon>
        <taxon>Coptis</taxon>
    </lineage>
</organism>
<dbReference type="EMBL" id="JADFTS010000008">
    <property type="protein sequence ID" value="KAF9591808.1"/>
    <property type="molecule type" value="Genomic_DNA"/>
</dbReference>
<dbReference type="PANTHER" id="PTHR13439">
    <property type="entry name" value="CT120 PROTEIN"/>
    <property type="match status" value="1"/>
</dbReference>
<dbReference type="PANTHER" id="PTHR13439:SF0">
    <property type="entry name" value="TOPOISOMERASE I DAMAGE AFFECTED PROTEIN 4"/>
    <property type="match status" value="1"/>
</dbReference>
<protein>
    <recommendedName>
        <fullName evidence="7">TLC domain-containing protein</fullName>
    </recommendedName>
</protein>
<evidence type="ECO:0000256" key="5">
    <source>
        <dbReference type="PROSITE-ProRule" id="PRU00205"/>
    </source>
</evidence>
<dbReference type="GO" id="GO:0016020">
    <property type="term" value="C:membrane"/>
    <property type="evidence" value="ECO:0007669"/>
    <property type="project" value="UniProtKB-SubCell"/>
</dbReference>
<keyword evidence="3 6" id="KW-1133">Transmembrane helix</keyword>
<feature type="transmembrane region" description="Helical" evidence="6">
    <location>
        <begin position="59"/>
        <end position="81"/>
    </location>
</feature>
<comment type="subcellular location">
    <subcellularLocation>
        <location evidence="1">Membrane</location>
        <topology evidence="1">Multi-pass membrane protein</topology>
    </subcellularLocation>
</comment>
<dbReference type="Proteomes" id="UP000631114">
    <property type="component" value="Unassembled WGS sequence"/>
</dbReference>
<feature type="transmembrane region" description="Helical" evidence="6">
    <location>
        <begin position="183"/>
        <end position="206"/>
    </location>
</feature>
<feature type="transmembrane region" description="Helical" evidence="6">
    <location>
        <begin position="101"/>
        <end position="121"/>
    </location>
</feature>
<evidence type="ECO:0000256" key="3">
    <source>
        <dbReference type="ARBA" id="ARBA00022989"/>
    </source>
</evidence>
<feature type="transmembrane region" description="Helical" evidence="6">
    <location>
        <begin position="218"/>
        <end position="242"/>
    </location>
</feature>
<comment type="caution">
    <text evidence="8">The sequence shown here is derived from an EMBL/GenBank/DDBJ whole genome shotgun (WGS) entry which is preliminary data.</text>
</comment>
<dbReference type="SMART" id="SM00724">
    <property type="entry name" value="TLC"/>
    <property type="match status" value="1"/>
</dbReference>
<gene>
    <name evidence="8" type="ORF">IFM89_007363</name>
</gene>
<name>A0A835H752_9MAGN</name>
<keyword evidence="9" id="KW-1185">Reference proteome</keyword>
<dbReference type="GO" id="GO:0005783">
    <property type="term" value="C:endoplasmic reticulum"/>
    <property type="evidence" value="ECO:0007669"/>
    <property type="project" value="TreeGrafter"/>
</dbReference>
<evidence type="ECO:0000256" key="6">
    <source>
        <dbReference type="SAM" id="Phobius"/>
    </source>
</evidence>
<reference evidence="8 9" key="1">
    <citation type="submission" date="2020-10" db="EMBL/GenBank/DDBJ databases">
        <title>The Coptis chinensis genome and diversification of protoberbering-type alkaloids.</title>
        <authorList>
            <person name="Wang B."/>
            <person name="Shu S."/>
            <person name="Song C."/>
            <person name="Liu Y."/>
        </authorList>
    </citation>
    <scope>NUCLEOTIDE SEQUENCE [LARGE SCALE GENOMIC DNA]</scope>
    <source>
        <strain evidence="8">HL-2020</strain>
        <tissue evidence="8">Leaf</tissue>
    </source>
</reference>
<dbReference type="GO" id="GO:0055088">
    <property type="term" value="P:lipid homeostasis"/>
    <property type="evidence" value="ECO:0007669"/>
    <property type="project" value="TreeGrafter"/>
</dbReference>
<dbReference type="InterPro" id="IPR050846">
    <property type="entry name" value="TLCD"/>
</dbReference>
<dbReference type="OrthoDB" id="10266980at2759"/>
<proteinExistence type="predicted"/>
<evidence type="ECO:0000313" key="8">
    <source>
        <dbReference type="EMBL" id="KAF9591808.1"/>
    </source>
</evidence>
<accession>A0A835H752</accession>
<keyword evidence="4 5" id="KW-0472">Membrane</keyword>
<feature type="transmembrane region" description="Helical" evidence="6">
    <location>
        <begin position="13"/>
        <end position="31"/>
    </location>
</feature>
<evidence type="ECO:0000256" key="2">
    <source>
        <dbReference type="ARBA" id="ARBA00022692"/>
    </source>
</evidence>
<dbReference type="AlphaFoldDB" id="A0A835H752"/>
<evidence type="ECO:0000313" key="9">
    <source>
        <dbReference type="Proteomes" id="UP000631114"/>
    </source>
</evidence>
<feature type="domain" description="TLC" evidence="7">
    <location>
        <begin position="49"/>
        <end position="253"/>
    </location>
</feature>
<keyword evidence="2 5" id="KW-0812">Transmembrane</keyword>
<sequence length="259" mass="29929">MIRKMVMESFTGQSVWCVLCGIFMCIMVYRLTELYSRLFLNVYAKLTEREKMEWNNRGISTVHAIAVAVGSFYFLVLSDLFGEGSHNQSILERLSPQSDTLFGISIGYFVSDLGMILWYFPELGGLEYVLHHALSMFSILLSLISGQGQFYILIVLFSESTTPFVNLRWYLDVAKQKSSKLYICNGVALFLGWLVARIILFIYFFIHMYLHFDEVKKIFPLGFYSLLTVAPILAVMNVFWFWKIARGMMKTLSKAKHVQ</sequence>
<evidence type="ECO:0000259" key="7">
    <source>
        <dbReference type="PROSITE" id="PS50922"/>
    </source>
</evidence>
<dbReference type="Pfam" id="PF03798">
    <property type="entry name" value="TRAM_LAG1_CLN8"/>
    <property type="match status" value="1"/>
</dbReference>
<dbReference type="InterPro" id="IPR006634">
    <property type="entry name" value="TLC-dom"/>
</dbReference>
<evidence type="ECO:0000256" key="1">
    <source>
        <dbReference type="ARBA" id="ARBA00004141"/>
    </source>
</evidence>
<dbReference type="PROSITE" id="PS50922">
    <property type="entry name" value="TLC"/>
    <property type="match status" value="1"/>
</dbReference>